<dbReference type="InterPro" id="IPR052385">
    <property type="entry name" value="Obscurin/Obscurin-like_Reg"/>
</dbReference>
<feature type="non-terminal residue" evidence="6">
    <location>
        <position position="93"/>
    </location>
</feature>
<keyword evidence="2" id="KW-0963">Cytoplasm</keyword>
<dbReference type="InterPro" id="IPR036179">
    <property type="entry name" value="Ig-like_dom_sf"/>
</dbReference>
<reference evidence="6 7" key="1">
    <citation type="submission" date="2019-09" db="EMBL/GenBank/DDBJ databases">
        <title>Bird 10,000 Genomes (B10K) Project - Family phase.</title>
        <authorList>
            <person name="Zhang G."/>
        </authorList>
    </citation>
    <scope>NUCLEOTIDE SEQUENCE [LARGE SCALE GENOMIC DNA]</scope>
    <source>
        <strain evidence="6">B10K-DU-029-38</strain>
        <tissue evidence="6">Muscle</tissue>
    </source>
</reference>
<dbReference type="SUPFAM" id="SSF48726">
    <property type="entry name" value="Immunoglobulin"/>
    <property type="match status" value="1"/>
</dbReference>
<dbReference type="PROSITE" id="PS50835">
    <property type="entry name" value="IG_LIKE"/>
    <property type="match status" value="1"/>
</dbReference>
<dbReference type="AlphaFoldDB" id="A0A7K8AZI3"/>
<evidence type="ECO:0000256" key="4">
    <source>
        <dbReference type="ARBA" id="ARBA00023157"/>
    </source>
</evidence>
<evidence type="ECO:0000256" key="3">
    <source>
        <dbReference type="ARBA" id="ARBA00022553"/>
    </source>
</evidence>
<dbReference type="Gene3D" id="2.60.40.10">
    <property type="entry name" value="Immunoglobulins"/>
    <property type="match status" value="2"/>
</dbReference>
<accession>A0A7K8AZI3</accession>
<dbReference type="InterPro" id="IPR013783">
    <property type="entry name" value="Ig-like_fold"/>
</dbReference>
<organism evidence="6 7">
    <name type="scientific">Cnemophilus loriae</name>
    <name type="common">Loria's bird-of-paradise</name>
    <dbReference type="NCBI Taxonomy" id="254448"/>
    <lineage>
        <taxon>Eukaryota</taxon>
        <taxon>Metazoa</taxon>
        <taxon>Chordata</taxon>
        <taxon>Craniata</taxon>
        <taxon>Vertebrata</taxon>
        <taxon>Euteleostomi</taxon>
        <taxon>Archelosauria</taxon>
        <taxon>Archosauria</taxon>
        <taxon>Dinosauria</taxon>
        <taxon>Saurischia</taxon>
        <taxon>Theropoda</taxon>
        <taxon>Coelurosauria</taxon>
        <taxon>Aves</taxon>
        <taxon>Neognathae</taxon>
        <taxon>Neoaves</taxon>
        <taxon>Telluraves</taxon>
        <taxon>Australaves</taxon>
        <taxon>Passeriformes</taxon>
        <taxon>Corvoidea</taxon>
        <taxon>Corvidae</taxon>
        <taxon>Cnemophilus</taxon>
    </lineage>
</organism>
<evidence type="ECO:0000259" key="5">
    <source>
        <dbReference type="PROSITE" id="PS50835"/>
    </source>
</evidence>
<dbReference type="InterPro" id="IPR013098">
    <property type="entry name" value="Ig_I-set"/>
</dbReference>
<feature type="domain" description="Ig-like" evidence="5">
    <location>
        <begin position="26"/>
        <end position="93"/>
    </location>
</feature>
<keyword evidence="4" id="KW-1015">Disulfide bond</keyword>
<gene>
    <name evidence="6" type="primary">Obscn_5</name>
    <name evidence="6" type="ORF">CNELOR_R15641</name>
</gene>
<dbReference type="Proteomes" id="UP000517678">
    <property type="component" value="Unassembled WGS sequence"/>
</dbReference>
<dbReference type="Pfam" id="PF07679">
    <property type="entry name" value="I-set"/>
    <property type="match status" value="1"/>
</dbReference>
<dbReference type="EMBL" id="VZTF01006008">
    <property type="protein sequence ID" value="NXB07608.1"/>
    <property type="molecule type" value="Genomic_DNA"/>
</dbReference>
<dbReference type="PANTHER" id="PTHR35971">
    <property type="entry name" value="SI:DKEY-31G6.6"/>
    <property type="match status" value="1"/>
</dbReference>
<comment type="caution">
    <text evidence="6">The sequence shown here is derived from an EMBL/GenBank/DDBJ whole genome shotgun (WGS) entry which is preliminary data.</text>
</comment>
<name>A0A7K8AZI3_9CORV</name>
<evidence type="ECO:0000256" key="1">
    <source>
        <dbReference type="ARBA" id="ARBA00004496"/>
    </source>
</evidence>
<comment type="subcellular location">
    <subcellularLocation>
        <location evidence="1">Cytoplasm</location>
    </subcellularLocation>
</comment>
<feature type="non-terminal residue" evidence="6">
    <location>
        <position position="1"/>
    </location>
</feature>
<proteinExistence type="predicted"/>
<dbReference type="PANTHER" id="PTHR35971:SF5">
    <property type="entry name" value="OBSCURIN LIKE CYTOSKELETAL ADAPTOR 1"/>
    <property type="match status" value="1"/>
</dbReference>
<keyword evidence="7" id="KW-1185">Reference proteome</keyword>
<evidence type="ECO:0000313" key="7">
    <source>
        <dbReference type="Proteomes" id="UP000517678"/>
    </source>
</evidence>
<sequence>AQDAGDYTCDSGDQQTTASLQVKVLPVLFNKELKNVEAEEGGTAVLHCEISKPDAPVEWRKAGVVIQPSDKYEVKLKGSVAELIIHGVEPDDC</sequence>
<evidence type="ECO:0000313" key="6">
    <source>
        <dbReference type="EMBL" id="NXB07608.1"/>
    </source>
</evidence>
<dbReference type="GO" id="GO:0005737">
    <property type="term" value="C:cytoplasm"/>
    <property type="evidence" value="ECO:0007669"/>
    <property type="project" value="UniProtKB-SubCell"/>
</dbReference>
<protein>
    <submittedName>
        <fullName evidence="6">OBSCN protein</fullName>
    </submittedName>
</protein>
<evidence type="ECO:0000256" key="2">
    <source>
        <dbReference type="ARBA" id="ARBA00022490"/>
    </source>
</evidence>
<dbReference type="InterPro" id="IPR007110">
    <property type="entry name" value="Ig-like_dom"/>
</dbReference>
<keyword evidence="3" id="KW-0597">Phosphoprotein</keyword>